<keyword evidence="1" id="KW-0472">Membrane</keyword>
<sequence length="77" mass="8634">MNATFIVDENGVSEHKAQEPFWLQIMLIRRLSVIIAAIITCFMTKYCSVGTKIVSGGSRQTQVARKAMKTTEMLLVK</sequence>
<evidence type="ECO:0000313" key="3">
    <source>
        <dbReference type="Proteomes" id="UP001303046"/>
    </source>
</evidence>
<keyword evidence="3" id="KW-1185">Reference proteome</keyword>
<keyword evidence="1" id="KW-1133">Transmembrane helix</keyword>
<evidence type="ECO:0000256" key="1">
    <source>
        <dbReference type="SAM" id="Phobius"/>
    </source>
</evidence>
<organism evidence="2 3">
    <name type="scientific">Necator americanus</name>
    <name type="common">Human hookworm</name>
    <dbReference type="NCBI Taxonomy" id="51031"/>
    <lineage>
        <taxon>Eukaryota</taxon>
        <taxon>Metazoa</taxon>
        <taxon>Ecdysozoa</taxon>
        <taxon>Nematoda</taxon>
        <taxon>Chromadorea</taxon>
        <taxon>Rhabditida</taxon>
        <taxon>Rhabditina</taxon>
        <taxon>Rhabditomorpha</taxon>
        <taxon>Strongyloidea</taxon>
        <taxon>Ancylostomatidae</taxon>
        <taxon>Bunostominae</taxon>
        <taxon>Necator</taxon>
    </lineage>
</organism>
<comment type="caution">
    <text evidence="2">The sequence shown here is derived from an EMBL/GenBank/DDBJ whole genome shotgun (WGS) entry which is preliminary data.</text>
</comment>
<protein>
    <submittedName>
        <fullName evidence="2">Uncharacterized protein</fullName>
    </submittedName>
</protein>
<keyword evidence="1" id="KW-0812">Transmembrane</keyword>
<reference evidence="2 3" key="1">
    <citation type="submission" date="2023-08" db="EMBL/GenBank/DDBJ databases">
        <title>A Necator americanus chromosomal reference genome.</title>
        <authorList>
            <person name="Ilik V."/>
            <person name="Petrzelkova K.J."/>
            <person name="Pardy F."/>
            <person name="Fuh T."/>
            <person name="Niatou-Singa F.S."/>
            <person name="Gouil Q."/>
            <person name="Baker L."/>
            <person name="Ritchie M.E."/>
            <person name="Jex A.R."/>
            <person name="Gazzola D."/>
            <person name="Li H."/>
            <person name="Toshio Fujiwara R."/>
            <person name="Zhan B."/>
            <person name="Aroian R.V."/>
            <person name="Pafco B."/>
            <person name="Schwarz E.M."/>
        </authorList>
    </citation>
    <scope>NUCLEOTIDE SEQUENCE [LARGE SCALE GENOMIC DNA]</scope>
    <source>
        <strain evidence="2 3">Aroian</strain>
        <tissue evidence="2">Whole animal</tissue>
    </source>
</reference>
<gene>
    <name evidence="2" type="primary">Necator_chrIV.g13384</name>
    <name evidence="2" type="ORF">RB195_000093</name>
</gene>
<proteinExistence type="predicted"/>
<dbReference type="Proteomes" id="UP001303046">
    <property type="component" value="Unassembled WGS sequence"/>
</dbReference>
<evidence type="ECO:0000313" key="2">
    <source>
        <dbReference type="EMBL" id="KAK6746607.1"/>
    </source>
</evidence>
<name>A0ABR1D8I8_NECAM</name>
<dbReference type="EMBL" id="JAVFWL010000004">
    <property type="protein sequence ID" value="KAK6746607.1"/>
    <property type="molecule type" value="Genomic_DNA"/>
</dbReference>
<accession>A0ABR1D8I8</accession>
<feature type="transmembrane region" description="Helical" evidence="1">
    <location>
        <begin position="21"/>
        <end position="43"/>
    </location>
</feature>